<dbReference type="PROSITE" id="PS50112">
    <property type="entry name" value="PAS"/>
    <property type="match status" value="1"/>
</dbReference>
<evidence type="ECO:0000313" key="4">
    <source>
        <dbReference type="Proteomes" id="UP000037510"/>
    </source>
</evidence>
<comment type="caution">
    <text evidence="3">The sequence shown here is derived from an EMBL/GenBank/DDBJ whole genome shotgun (WGS) entry which is preliminary data.</text>
</comment>
<evidence type="ECO:0000256" key="1">
    <source>
        <dbReference type="SAM" id="MobiDB-lite"/>
    </source>
</evidence>
<feature type="region of interest" description="Disordered" evidence="1">
    <location>
        <begin position="461"/>
        <end position="509"/>
    </location>
</feature>
<sequence>MVPPVVAASRKIDKTGVLRLTAHYLRAHQYALLSFLNGFLLTTTYKGLVVVVSQNVNEYLGYTELDLIGQNILNLINFVLQLDLLGQNILNLINFVLQLDLLGQNILNLINFVLQLDLLGQNILNLINFVLQLDLLGQNILNLTHEDDRQMLKDQLMPKSQKLGTNGELLMPEEAEGRQKKLGQRSEPCKYVTCHVEGSLRNAMESYKMEYRTRHSIDGEIIQCEQRIALVTGYMTHEVNGVNAMNFIHRDEVRWVIVALREMYNQNLLIGESCYRLMTKNGQFIYMRTRGRLEIDDRSRAVTSFACTNTTSDNEAVAVEDPRNLERVILHLVTNLPSQSSSPEPVSALPTALRLALIPPKKERIVSAIEKIYTVIKTIPKNPSILDITDEGFIQPRKLLPFDHIYLQTQRSTQTDTPSDCEYIPMDVAYDRMVPFNNNEEPMKFQMFPPQNTYTEFPDMPGPSAAGMKRHKNFDQGDLETSTKKKDTGMSHEQISGRSSPSLETFFDE</sequence>
<dbReference type="STRING" id="104452.A0A0L7LC43"/>
<dbReference type="SMART" id="SM00091">
    <property type="entry name" value="PAS"/>
    <property type="match status" value="3"/>
</dbReference>
<organism evidence="3 4">
    <name type="scientific">Operophtera brumata</name>
    <name type="common">Winter moth</name>
    <name type="synonym">Phalaena brumata</name>
    <dbReference type="NCBI Taxonomy" id="104452"/>
    <lineage>
        <taxon>Eukaryota</taxon>
        <taxon>Metazoa</taxon>
        <taxon>Ecdysozoa</taxon>
        <taxon>Arthropoda</taxon>
        <taxon>Hexapoda</taxon>
        <taxon>Insecta</taxon>
        <taxon>Pterygota</taxon>
        <taxon>Neoptera</taxon>
        <taxon>Endopterygota</taxon>
        <taxon>Lepidoptera</taxon>
        <taxon>Glossata</taxon>
        <taxon>Ditrysia</taxon>
        <taxon>Geometroidea</taxon>
        <taxon>Geometridae</taxon>
        <taxon>Larentiinae</taxon>
        <taxon>Operophtera</taxon>
    </lineage>
</organism>
<dbReference type="InterPro" id="IPR035965">
    <property type="entry name" value="PAS-like_dom_sf"/>
</dbReference>
<dbReference type="CDD" id="cd00130">
    <property type="entry name" value="PAS"/>
    <property type="match status" value="2"/>
</dbReference>
<keyword evidence="4" id="KW-1185">Reference proteome</keyword>
<feature type="compositionally biased region" description="Polar residues" evidence="1">
    <location>
        <begin position="491"/>
        <end position="503"/>
    </location>
</feature>
<gene>
    <name evidence="3" type="ORF">OBRU01_11467</name>
</gene>
<dbReference type="InterPro" id="IPR000014">
    <property type="entry name" value="PAS"/>
</dbReference>
<dbReference type="InterPro" id="IPR050933">
    <property type="entry name" value="Circadian_TF"/>
</dbReference>
<feature type="domain" description="PAS" evidence="2">
    <location>
        <begin position="32"/>
        <end position="77"/>
    </location>
</feature>
<protein>
    <submittedName>
        <fullName evidence="3">Methoprene-tolerant homolog-2</fullName>
    </submittedName>
</protein>
<feature type="compositionally biased region" description="Basic and acidic residues" evidence="1">
    <location>
        <begin position="481"/>
        <end position="490"/>
    </location>
</feature>
<dbReference type="Gene3D" id="3.30.450.20">
    <property type="entry name" value="PAS domain"/>
    <property type="match status" value="3"/>
</dbReference>
<dbReference type="AlphaFoldDB" id="A0A0L7LC43"/>
<name>A0A0L7LC43_OPEBR</name>
<reference evidence="3 4" key="1">
    <citation type="journal article" date="2015" name="Genome Biol. Evol.">
        <title>The genome of winter moth (Operophtera brumata) provides a genomic perspective on sexual dimorphism and phenology.</title>
        <authorList>
            <person name="Derks M.F."/>
            <person name="Smit S."/>
            <person name="Salis L."/>
            <person name="Schijlen E."/>
            <person name="Bossers A."/>
            <person name="Mateman C."/>
            <person name="Pijl A.S."/>
            <person name="de Ridder D."/>
            <person name="Groenen M.A."/>
            <person name="Visser M.E."/>
            <person name="Megens H.J."/>
        </authorList>
    </citation>
    <scope>NUCLEOTIDE SEQUENCE [LARGE SCALE GENOMIC DNA]</scope>
    <source>
        <strain evidence="3">WM2013NL</strain>
        <tissue evidence="3">Head and thorax</tissue>
    </source>
</reference>
<accession>A0A0L7LC43</accession>
<dbReference type="SUPFAM" id="SSF55785">
    <property type="entry name" value="PYP-like sensor domain (PAS domain)"/>
    <property type="match status" value="2"/>
</dbReference>
<dbReference type="Pfam" id="PF14598">
    <property type="entry name" value="PAS_11"/>
    <property type="match status" value="1"/>
</dbReference>
<feature type="non-terminal residue" evidence="3">
    <location>
        <position position="1"/>
    </location>
</feature>
<evidence type="ECO:0000259" key="2">
    <source>
        <dbReference type="PROSITE" id="PS50112"/>
    </source>
</evidence>
<proteinExistence type="predicted"/>
<dbReference type="EMBL" id="JTDY01001762">
    <property type="protein sequence ID" value="KOB72960.1"/>
    <property type="molecule type" value="Genomic_DNA"/>
</dbReference>
<feature type="non-terminal residue" evidence="3">
    <location>
        <position position="509"/>
    </location>
</feature>
<dbReference type="Proteomes" id="UP000037510">
    <property type="component" value="Unassembled WGS sequence"/>
</dbReference>
<dbReference type="Pfam" id="PF13426">
    <property type="entry name" value="PAS_9"/>
    <property type="match status" value="1"/>
</dbReference>
<evidence type="ECO:0000313" key="3">
    <source>
        <dbReference type="EMBL" id="KOB72960.1"/>
    </source>
</evidence>
<dbReference type="PANTHER" id="PTHR23042">
    <property type="entry name" value="CIRCADIAN PROTEIN CLOCK/ARNT/BMAL/PAS"/>
    <property type="match status" value="1"/>
</dbReference>